<evidence type="ECO:0000256" key="2">
    <source>
        <dbReference type="ARBA" id="ARBA00022448"/>
    </source>
</evidence>
<dbReference type="GO" id="GO:0015833">
    <property type="term" value="P:peptide transport"/>
    <property type="evidence" value="ECO:0007669"/>
    <property type="project" value="TreeGrafter"/>
</dbReference>
<dbReference type="PANTHER" id="PTHR30290:SF9">
    <property type="entry name" value="OLIGOPEPTIDE-BINDING PROTEIN APPA"/>
    <property type="match status" value="1"/>
</dbReference>
<organism evidence="6 7">
    <name type="scientific">Shouchella clausii</name>
    <name type="common">Alkalihalobacillus clausii</name>
    <dbReference type="NCBI Taxonomy" id="79880"/>
    <lineage>
        <taxon>Bacteria</taxon>
        <taxon>Bacillati</taxon>
        <taxon>Bacillota</taxon>
        <taxon>Bacilli</taxon>
        <taxon>Bacillales</taxon>
        <taxon>Bacillaceae</taxon>
        <taxon>Shouchella</taxon>
    </lineage>
</organism>
<name>A0A268P6P7_SHOCL</name>
<keyword evidence="2" id="KW-0813">Transport</keyword>
<evidence type="ECO:0000256" key="4">
    <source>
        <dbReference type="SAM" id="SignalP"/>
    </source>
</evidence>
<evidence type="ECO:0000256" key="1">
    <source>
        <dbReference type="ARBA" id="ARBA00005695"/>
    </source>
</evidence>
<dbReference type="GO" id="GO:0043190">
    <property type="term" value="C:ATP-binding cassette (ABC) transporter complex"/>
    <property type="evidence" value="ECO:0007669"/>
    <property type="project" value="InterPro"/>
</dbReference>
<dbReference type="InterPro" id="IPR039424">
    <property type="entry name" value="SBP_5"/>
</dbReference>
<dbReference type="EMBL" id="NPCC01000001">
    <property type="protein sequence ID" value="PAE90995.1"/>
    <property type="molecule type" value="Genomic_DNA"/>
</dbReference>
<dbReference type="GO" id="GO:1904680">
    <property type="term" value="F:peptide transmembrane transporter activity"/>
    <property type="evidence" value="ECO:0007669"/>
    <property type="project" value="TreeGrafter"/>
</dbReference>
<accession>A0A268P6P7</accession>
<dbReference type="InterPro" id="IPR000914">
    <property type="entry name" value="SBP_5_dom"/>
</dbReference>
<dbReference type="Gene3D" id="3.10.105.10">
    <property type="entry name" value="Dipeptide-binding Protein, Domain 3"/>
    <property type="match status" value="1"/>
</dbReference>
<feature type="signal peptide" evidence="4">
    <location>
        <begin position="1"/>
        <end position="19"/>
    </location>
</feature>
<dbReference type="Pfam" id="PF00496">
    <property type="entry name" value="SBP_bac_5"/>
    <property type="match status" value="1"/>
</dbReference>
<proteinExistence type="inferred from homology"/>
<feature type="chain" id="PRO_5039210475" description="Solute-binding protein family 5 domain-containing protein" evidence="4">
    <location>
        <begin position="20"/>
        <end position="510"/>
    </location>
</feature>
<evidence type="ECO:0000313" key="6">
    <source>
        <dbReference type="EMBL" id="PAE90995.1"/>
    </source>
</evidence>
<comment type="caution">
    <text evidence="6">The sequence shown here is derived from an EMBL/GenBank/DDBJ whole genome shotgun (WGS) entry which is preliminary data.</text>
</comment>
<dbReference type="CDD" id="cd08498">
    <property type="entry name" value="PBP2_NikA_DppA_OppA_like_2"/>
    <property type="match status" value="1"/>
</dbReference>
<dbReference type="Proteomes" id="UP000216207">
    <property type="component" value="Unassembled WGS sequence"/>
</dbReference>
<feature type="domain" description="Solute-binding protein family 5" evidence="5">
    <location>
        <begin position="83"/>
        <end position="424"/>
    </location>
</feature>
<dbReference type="PANTHER" id="PTHR30290">
    <property type="entry name" value="PERIPLASMIC BINDING COMPONENT OF ABC TRANSPORTER"/>
    <property type="match status" value="1"/>
</dbReference>
<dbReference type="GO" id="GO:0042597">
    <property type="term" value="C:periplasmic space"/>
    <property type="evidence" value="ECO:0007669"/>
    <property type="project" value="UniProtKB-ARBA"/>
</dbReference>
<keyword evidence="3 4" id="KW-0732">Signal</keyword>
<evidence type="ECO:0000256" key="3">
    <source>
        <dbReference type="ARBA" id="ARBA00022729"/>
    </source>
</evidence>
<evidence type="ECO:0000313" key="7">
    <source>
        <dbReference type="Proteomes" id="UP000216207"/>
    </source>
</evidence>
<gene>
    <name evidence="6" type="ORF">CHH72_00235</name>
</gene>
<sequence length="510" mass="56950">MKKPVSFITISAVTLALLASCGFEDPDANETTNDDTASGNGQLTIANPADITTFDPHNNSVITTSAVLVNVYSKLLKRDEAGEIIPELAESWDTIDDVTWEFQLRDDVTFHNGDPFTAEDVKFSLERVANDTTLQQYATFSQIENVDVVDDHTIQITTAEPDPQLLSRLSTPAASMLPKDYFEEVDADEFFKAPVGTGPFQFESWQQDEAVVLSKYEGYFEGEPNWETVRFSVVPEDSTRVSELLTGGVDIAFNIPTADMERIDNNDGTHMALEPIQRVIQIWLSNEEGETTADPAVREAIDLAIDNQVIIDEILQGSATATRTHITPGNFGADPSLYDTYEYDPERAKEILADAGYEDGVTINMSVNNYYTEMAEVVGGMLADVGITANIELIEQSQFANRLFNGELEEAIFVGWGNDMFDASVLDFFKEEGVAPYTNPEIEQLLEDAAYNMDEEERADQYQQVQQQLAEDRGAVYLFQLQGRYGVSDRLDYKPRLDELYYANEIKLAE</sequence>
<dbReference type="Gene3D" id="3.40.190.10">
    <property type="entry name" value="Periplasmic binding protein-like II"/>
    <property type="match status" value="1"/>
</dbReference>
<dbReference type="Gene3D" id="3.90.76.10">
    <property type="entry name" value="Dipeptide-binding Protein, Domain 1"/>
    <property type="match status" value="1"/>
</dbReference>
<dbReference type="InterPro" id="IPR030678">
    <property type="entry name" value="Peptide/Ni-bd"/>
</dbReference>
<dbReference type="AlphaFoldDB" id="A0A268P6P7"/>
<dbReference type="SUPFAM" id="SSF53850">
    <property type="entry name" value="Periplasmic binding protein-like II"/>
    <property type="match status" value="1"/>
</dbReference>
<comment type="similarity">
    <text evidence="1">Belongs to the bacterial solute-binding protein 5 family.</text>
</comment>
<dbReference type="RefSeq" id="WP_095325959.1">
    <property type="nucleotide sequence ID" value="NZ_NPCC01000001.1"/>
</dbReference>
<reference evidence="6 7" key="1">
    <citation type="submission" date="2017-07" db="EMBL/GenBank/DDBJ databases">
        <title>Isolation and whole genome analysis of endospore-forming bacteria from heroin.</title>
        <authorList>
            <person name="Kalinowski J."/>
            <person name="Ahrens B."/>
            <person name="Al-Dilaimi A."/>
            <person name="Winkler A."/>
            <person name="Wibberg D."/>
            <person name="Schleenbecker U."/>
            <person name="Ruckert C."/>
            <person name="Wolfel R."/>
            <person name="Grass G."/>
        </authorList>
    </citation>
    <scope>NUCLEOTIDE SEQUENCE [LARGE SCALE GENOMIC DNA]</scope>
    <source>
        <strain evidence="6 7">7539</strain>
    </source>
</reference>
<dbReference type="PIRSF" id="PIRSF002741">
    <property type="entry name" value="MppA"/>
    <property type="match status" value="1"/>
</dbReference>
<protein>
    <recommendedName>
        <fullName evidence="5">Solute-binding protein family 5 domain-containing protein</fullName>
    </recommendedName>
</protein>
<evidence type="ECO:0000259" key="5">
    <source>
        <dbReference type="Pfam" id="PF00496"/>
    </source>
</evidence>
<dbReference type="PROSITE" id="PS51257">
    <property type="entry name" value="PROKAR_LIPOPROTEIN"/>
    <property type="match status" value="1"/>
</dbReference>